<evidence type="ECO:0000256" key="1">
    <source>
        <dbReference type="SAM" id="Phobius"/>
    </source>
</evidence>
<protein>
    <submittedName>
        <fullName evidence="2">Uncharacterized protein</fullName>
    </submittedName>
</protein>
<gene>
    <name evidence="2" type="ORF">KL86CLO1_13093</name>
</gene>
<evidence type="ECO:0000313" key="2">
    <source>
        <dbReference type="EMBL" id="SBW10888.1"/>
    </source>
</evidence>
<keyword evidence="1" id="KW-0472">Membrane</keyword>
<keyword evidence="1" id="KW-0812">Transmembrane</keyword>
<name>A0A212KGZ2_9FIRM</name>
<sequence>MMTAIVLVLFALIFVLDYLPGLKSRAKRANFVYALFLAVSFCVLLLYSLDVPIPGPTRAIQAAVGKISALLGGQDYGR</sequence>
<organism evidence="2">
    <name type="scientific">uncultured Eubacteriales bacterium</name>
    <dbReference type="NCBI Taxonomy" id="172733"/>
    <lineage>
        <taxon>Bacteria</taxon>
        <taxon>Bacillati</taxon>
        <taxon>Bacillota</taxon>
        <taxon>Clostridia</taxon>
        <taxon>Eubacteriales</taxon>
        <taxon>environmental samples</taxon>
    </lineage>
</organism>
<dbReference type="EMBL" id="FLUN01000001">
    <property type="protein sequence ID" value="SBW10888.1"/>
    <property type="molecule type" value="Genomic_DNA"/>
</dbReference>
<reference evidence="2" key="1">
    <citation type="submission" date="2016-04" db="EMBL/GenBank/DDBJ databases">
        <authorList>
            <person name="Evans L.H."/>
            <person name="Alamgir A."/>
            <person name="Owens N."/>
            <person name="Weber N.D."/>
            <person name="Virtaneva K."/>
            <person name="Barbian K."/>
            <person name="Babar A."/>
            <person name="Rosenke K."/>
        </authorList>
    </citation>
    <scope>NUCLEOTIDE SEQUENCE</scope>
    <source>
        <strain evidence="2">86</strain>
    </source>
</reference>
<proteinExistence type="predicted"/>
<feature type="transmembrane region" description="Helical" evidence="1">
    <location>
        <begin position="31"/>
        <end position="49"/>
    </location>
</feature>
<dbReference type="AlphaFoldDB" id="A0A212KGZ2"/>
<accession>A0A212KGZ2</accession>
<keyword evidence="1" id="KW-1133">Transmembrane helix</keyword>